<dbReference type="OrthoDB" id="2223833at2"/>
<dbReference type="EMBL" id="UYIG01000101">
    <property type="protein sequence ID" value="VDG28197.1"/>
    <property type="molecule type" value="Genomic_DNA"/>
</dbReference>
<sequence>MKINDLVSLYVSYIEGPGGKKRPVLVRKVSKDRVMAFKITTKYAHKSKFIQQQYYKIQDWKIVGLNRPSWIDVGNVYSFPKVGLTFKKIGQLTVRDQIDLDKFNVKFKEKRNRK</sequence>
<evidence type="ECO:0000313" key="1">
    <source>
        <dbReference type="EMBL" id="VDG28197.1"/>
    </source>
</evidence>
<reference evidence="1 2" key="1">
    <citation type="submission" date="2018-11" db="EMBL/GenBank/DDBJ databases">
        <authorList>
            <person name="Wuyts S."/>
        </authorList>
    </citation>
    <scope>NUCLEOTIDE SEQUENCE [LARGE SCALE GENOMIC DNA]</scope>
    <source>
        <strain evidence="1">Lactobacillus mudanjiangensis AMBF249</strain>
    </source>
</reference>
<dbReference type="AlphaFoldDB" id="A0A660E112"/>
<organism evidence="1 2">
    <name type="scientific">Lactiplantibacillus mudanjiangensis</name>
    <dbReference type="NCBI Taxonomy" id="1296538"/>
    <lineage>
        <taxon>Bacteria</taxon>
        <taxon>Bacillati</taxon>
        <taxon>Bacillota</taxon>
        <taxon>Bacilli</taxon>
        <taxon>Lactobacillales</taxon>
        <taxon>Lactobacillaceae</taxon>
        <taxon>Lactiplantibacillus</taxon>
    </lineage>
</organism>
<dbReference type="Proteomes" id="UP000289996">
    <property type="component" value="Unassembled WGS sequence"/>
</dbReference>
<dbReference type="RefSeq" id="WP_130843728.1">
    <property type="nucleotide sequence ID" value="NZ_BJDY01000002.1"/>
</dbReference>
<proteinExistence type="predicted"/>
<gene>
    <name evidence="1" type="ORF">MUDAN_MDHGFNIF_02919</name>
</gene>
<evidence type="ECO:0000313" key="2">
    <source>
        <dbReference type="Proteomes" id="UP000289996"/>
    </source>
</evidence>
<name>A0A660E112_9LACO</name>
<keyword evidence="2" id="KW-1185">Reference proteome</keyword>
<accession>A0A660E112</accession>
<protein>
    <submittedName>
        <fullName evidence="1">Uncharacterized protein</fullName>
    </submittedName>
</protein>